<protein>
    <recommendedName>
        <fullName evidence="11">Calcium-binding protein</fullName>
    </recommendedName>
</protein>
<evidence type="ECO:0000256" key="4">
    <source>
        <dbReference type="ARBA" id="ARBA00022656"/>
    </source>
</evidence>
<dbReference type="PATRIC" id="fig|67855.3.peg.1374"/>
<dbReference type="STRING" id="67855.RO21_06835"/>
<dbReference type="Pfam" id="PF00353">
    <property type="entry name" value="HemolysinCabind"/>
    <property type="match status" value="2"/>
</dbReference>
<evidence type="ECO:0008006" key="11">
    <source>
        <dbReference type="Google" id="ProtNLM"/>
    </source>
</evidence>
<gene>
    <name evidence="9" type="ORF">RO21_06835</name>
</gene>
<comment type="subcellular location">
    <subcellularLocation>
        <location evidence="1">Membrane</location>
    </subcellularLocation>
    <subcellularLocation>
        <location evidence="2">Secreted</location>
    </subcellularLocation>
</comment>
<dbReference type="PANTHER" id="PTHR38340">
    <property type="entry name" value="S-LAYER PROTEIN"/>
    <property type="match status" value="1"/>
</dbReference>
<keyword evidence="3" id="KW-0964">Secreted</keyword>
<keyword evidence="4" id="KW-0800">Toxin</keyword>
<keyword evidence="6" id="KW-0106">Calcium</keyword>
<dbReference type="AlphaFoldDB" id="A0A0J5P787"/>
<dbReference type="Gene3D" id="2.150.10.10">
    <property type="entry name" value="Serralysin-like metalloprotease, C-terminal"/>
    <property type="match status" value="2"/>
</dbReference>
<dbReference type="InterPro" id="IPR001343">
    <property type="entry name" value="Hemolysn_Ca-bd"/>
</dbReference>
<dbReference type="PRINTS" id="PR01488">
    <property type="entry name" value="RTXTOXINA"/>
</dbReference>
<evidence type="ECO:0000256" key="8">
    <source>
        <dbReference type="ARBA" id="ARBA00023136"/>
    </source>
</evidence>
<dbReference type="GO" id="GO:0016020">
    <property type="term" value="C:membrane"/>
    <property type="evidence" value="ECO:0007669"/>
    <property type="project" value="UniProtKB-SubCell"/>
</dbReference>
<evidence type="ECO:0000256" key="2">
    <source>
        <dbReference type="ARBA" id="ARBA00004613"/>
    </source>
</evidence>
<evidence type="ECO:0000313" key="10">
    <source>
        <dbReference type="Proteomes" id="UP000036270"/>
    </source>
</evidence>
<dbReference type="InterPro" id="IPR003995">
    <property type="entry name" value="RTX_toxin_determinant-A"/>
</dbReference>
<dbReference type="InterPro" id="IPR029058">
    <property type="entry name" value="AB_hydrolase_fold"/>
</dbReference>
<dbReference type="SUPFAM" id="SSF51120">
    <property type="entry name" value="beta-Roll"/>
    <property type="match status" value="2"/>
</dbReference>
<dbReference type="InterPro" id="IPR050557">
    <property type="entry name" value="RTX_toxin/Mannuronan_C5-epim"/>
</dbReference>
<reference evidence="9 10" key="1">
    <citation type="submission" date="2014-12" db="EMBL/GenBank/DDBJ databases">
        <title>Reclassification of Actinobacillus muris as Muribacter muris.</title>
        <authorList>
            <person name="Christensen H."/>
            <person name="Nicklas W."/>
            <person name="Bisgaard M."/>
        </authorList>
    </citation>
    <scope>NUCLEOTIDE SEQUENCE [LARGE SCALE GENOMIC DNA]</scope>
    <source>
        <strain evidence="9 10">Ackerman80-443D</strain>
    </source>
</reference>
<comment type="caution">
    <text evidence="9">The sequence shown here is derived from an EMBL/GenBank/DDBJ whole genome shotgun (WGS) entry which is preliminary data.</text>
</comment>
<evidence type="ECO:0000256" key="6">
    <source>
        <dbReference type="ARBA" id="ARBA00022837"/>
    </source>
</evidence>
<organism evidence="9 10">
    <name type="scientific">Muribacter muris</name>
    <dbReference type="NCBI Taxonomy" id="67855"/>
    <lineage>
        <taxon>Bacteria</taxon>
        <taxon>Pseudomonadati</taxon>
        <taxon>Pseudomonadota</taxon>
        <taxon>Gammaproteobacteria</taxon>
        <taxon>Pasteurellales</taxon>
        <taxon>Pasteurellaceae</taxon>
        <taxon>Muribacter</taxon>
    </lineage>
</organism>
<sequence>MGVFDYKKYGAKESAELMTVSHKLAVYSTFASYFYLPAAKMLNGLGNISGNWFPNKIEIAPPPKWRELMPSELGLPNSSKDISGYYTIASTVTGNRPISGMGPQSKIFAEFNEQGKPIKIALGWAGTNDLLDVADYFHLNSGKIAPNMEPLLNAIKQYGIQNGLSGEDVLITGYSSGGAFTNIMAKYSDSLAGGFFKNSDYIGHASPFIYDNPDVIFNMGFENDAVFRILGDSPTFSQALKELKPWLVNPDKHFNSTSDNIILFNYSYASLFWHPKALSVLNIPQGWGAHFSGVITDATKRISESKFYEYTQKHSKIIVDALPALPRLFVWVRDKTKVGHKGYGDPAFIIGNEHNNLLQGNKGGDYIDAKGGNDKIKVGAGADVVDGGAGIDTLILSGRSNQWEVYRLEDKTLYFNSKYLGLKEASNIEKVTFDRDPRSNAKPYDITEWGLFDHRYLIKHKNKDIHYKSHIEGTDKSDELSGAVVFGKDGNDMLTAIEPGSLLHGGKGNDILIGKNGDDYLYGAEGNDILYGGAGNNVLYGGIGHDIFSFDEKSTGRTVIKDFNKYAGDMDSLLFSKSLFESSNSVYQAARKIGKDVHISKDNVNVILEDISLYDLHGNVGII</sequence>
<dbReference type="GO" id="GO:0090729">
    <property type="term" value="F:toxin activity"/>
    <property type="evidence" value="ECO:0007669"/>
    <property type="project" value="UniProtKB-KW"/>
</dbReference>
<dbReference type="GO" id="GO:0005509">
    <property type="term" value="F:calcium ion binding"/>
    <property type="evidence" value="ECO:0007669"/>
    <property type="project" value="InterPro"/>
</dbReference>
<dbReference type="PRINTS" id="PR00313">
    <property type="entry name" value="CABNDNGRPT"/>
</dbReference>
<name>A0A0J5P787_9PAST</name>
<proteinExistence type="predicted"/>
<dbReference type="Gene3D" id="3.40.50.1820">
    <property type="entry name" value="alpha/beta hydrolase"/>
    <property type="match status" value="1"/>
</dbReference>
<evidence type="ECO:0000256" key="5">
    <source>
        <dbReference type="ARBA" id="ARBA00022737"/>
    </source>
</evidence>
<dbReference type="PANTHER" id="PTHR38340:SF1">
    <property type="entry name" value="S-LAYER PROTEIN"/>
    <property type="match status" value="1"/>
</dbReference>
<evidence type="ECO:0000256" key="1">
    <source>
        <dbReference type="ARBA" id="ARBA00004370"/>
    </source>
</evidence>
<evidence type="ECO:0000256" key="7">
    <source>
        <dbReference type="ARBA" id="ARBA00023026"/>
    </source>
</evidence>
<dbReference type="GO" id="GO:0005576">
    <property type="term" value="C:extracellular region"/>
    <property type="evidence" value="ECO:0007669"/>
    <property type="project" value="UniProtKB-SubCell"/>
</dbReference>
<keyword evidence="7" id="KW-0843">Virulence</keyword>
<dbReference type="InterPro" id="IPR011049">
    <property type="entry name" value="Serralysin-like_metalloprot_C"/>
</dbReference>
<keyword evidence="5" id="KW-0677">Repeat</keyword>
<evidence type="ECO:0000313" key="9">
    <source>
        <dbReference type="EMBL" id="KMK51329.1"/>
    </source>
</evidence>
<keyword evidence="8" id="KW-0472">Membrane</keyword>
<dbReference type="Proteomes" id="UP000036270">
    <property type="component" value="Unassembled WGS sequence"/>
</dbReference>
<keyword evidence="10" id="KW-1185">Reference proteome</keyword>
<accession>A0A0J5P787</accession>
<evidence type="ECO:0000256" key="3">
    <source>
        <dbReference type="ARBA" id="ARBA00022525"/>
    </source>
</evidence>
<dbReference type="RefSeq" id="WP_047977055.1">
    <property type="nucleotide sequence ID" value="NZ_JWIZ01000038.1"/>
</dbReference>
<dbReference type="EMBL" id="JWIZ01000038">
    <property type="protein sequence ID" value="KMK51329.1"/>
    <property type="molecule type" value="Genomic_DNA"/>
</dbReference>